<feature type="transmembrane region" description="Helical" evidence="1">
    <location>
        <begin position="20"/>
        <end position="37"/>
    </location>
</feature>
<accession>A0A917B0U3</accession>
<dbReference type="PANTHER" id="PTHR39164:SF1">
    <property type="entry name" value="PROTEIN CCDC"/>
    <property type="match status" value="1"/>
</dbReference>
<feature type="transmembrane region" description="Helical" evidence="1">
    <location>
        <begin position="107"/>
        <end position="124"/>
    </location>
</feature>
<gene>
    <name evidence="2" type="primary">ccdC</name>
    <name evidence="2" type="ORF">GCM10010954_06050</name>
</gene>
<protein>
    <submittedName>
        <fullName evidence="2">Membrane protein</fullName>
    </submittedName>
</protein>
<evidence type="ECO:0000256" key="1">
    <source>
        <dbReference type="SAM" id="Phobius"/>
    </source>
</evidence>
<reference evidence="2" key="1">
    <citation type="journal article" date="2014" name="Int. J. Syst. Evol. Microbiol.">
        <title>Complete genome sequence of Corynebacterium casei LMG S-19264T (=DSM 44701T), isolated from a smear-ripened cheese.</title>
        <authorList>
            <consortium name="US DOE Joint Genome Institute (JGI-PGF)"/>
            <person name="Walter F."/>
            <person name="Albersmeier A."/>
            <person name="Kalinowski J."/>
            <person name="Ruckert C."/>
        </authorList>
    </citation>
    <scope>NUCLEOTIDE SEQUENCE</scope>
    <source>
        <strain evidence="2">CGMCC 1.12153</strain>
    </source>
</reference>
<dbReference type="PIRSF" id="PIRSF021441">
    <property type="entry name" value="DUF1453"/>
    <property type="match status" value="1"/>
</dbReference>
<reference evidence="2" key="2">
    <citation type="submission" date="2020-09" db="EMBL/GenBank/DDBJ databases">
        <authorList>
            <person name="Sun Q."/>
            <person name="Zhou Y."/>
        </authorList>
    </citation>
    <scope>NUCLEOTIDE SEQUENCE</scope>
    <source>
        <strain evidence="2">CGMCC 1.12153</strain>
    </source>
</reference>
<dbReference type="Proteomes" id="UP000660110">
    <property type="component" value="Unassembled WGS sequence"/>
</dbReference>
<proteinExistence type="predicted"/>
<dbReference type="InterPro" id="IPR058247">
    <property type="entry name" value="DUF1453"/>
</dbReference>
<keyword evidence="1" id="KW-0812">Transmembrane</keyword>
<dbReference type="EMBL" id="BMEL01000001">
    <property type="protein sequence ID" value="GGF10290.1"/>
    <property type="molecule type" value="Genomic_DNA"/>
</dbReference>
<dbReference type="AlphaFoldDB" id="A0A917B0U3"/>
<comment type="caution">
    <text evidence="2">The sequence shown here is derived from an EMBL/GenBank/DDBJ whole genome shotgun (WGS) entry which is preliminary data.</text>
</comment>
<sequence>MIFVRLRAAKRPASVKKIILPPFMMSTGALMFLFPMFRVEWTQVLEAVFIGAVFSIFLIRSSKFEVCEGEIYLKPSRAFVFILFGLLILRIVLKIIIGSSISFGETSGMFFLLALGMILTWRIAMLKQFLRLEKTLPS</sequence>
<evidence type="ECO:0000313" key="3">
    <source>
        <dbReference type="Proteomes" id="UP000660110"/>
    </source>
</evidence>
<feature type="transmembrane region" description="Helical" evidence="1">
    <location>
        <begin position="43"/>
        <end position="59"/>
    </location>
</feature>
<evidence type="ECO:0000313" key="2">
    <source>
        <dbReference type="EMBL" id="GGF10290.1"/>
    </source>
</evidence>
<keyword evidence="3" id="KW-1185">Reference proteome</keyword>
<dbReference type="PANTHER" id="PTHR39164">
    <property type="entry name" value="PROTEIN CCDC"/>
    <property type="match status" value="1"/>
</dbReference>
<keyword evidence="1" id="KW-1133">Transmembrane helix</keyword>
<organism evidence="2 3">
    <name type="scientific">Halobacillus andaensis</name>
    <dbReference type="NCBI Taxonomy" id="1176239"/>
    <lineage>
        <taxon>Bacteria</taxon>
        <taxon>Bacillati</taxon>
        <taxon>Bacillota</taxon>
        <taxon>Bacilli</taxon>
        <taxon>Bacillales</taxon>
        <taxon>Bacillaceae</taxon>
        <taxon>Halobacillus</taxon>
    </lineage>
</organism>
<feature type="transmembrane region" description="Helical" evidence="1">
    <location>
        <begin position="79"/>
        <end position="101"/>
    </location>
</feature>
<dbReference type="Pfam" id="PF07301">
    <property type="entry name" value="DUF1453"/>
    <property type="match status" value="1"/>
</dbReference>
<keyword evidence="1" id="KW-0472">Membrane</keyword>
<name>A0A917B0U3_HALAA</name>
<dbReference type="InterPro" id="IPR031306">
    <property type="entry name" value="CcdC"/>
</dbReference>